<evidence type="ECO:0000313" key="2">
    <source>
        <dbReference type="EMBL" id="TXK82304.1"/>
    </source>
</evidence>
<keyword evidence="1" id="KW-0472">Membrane</keyword>
<dbReference type="Pfam" id="PF07963">
    <property type="entry name" value="N_methyl"/>
    <property type="match status" value="1"/>
</dbReference>
<evidence type="ECO:0000256" key="1">
    <source>
        <dbReference type="SAM" id="Phobius"/>
    </source>
</evidence>
<dbReference type="Proteomes" id="UP000321814">
    <property type="component" value="Unassembled WGS sequence"/>
</dbReference>
<dbReference type="NCBIfam" id="TIGR02532">
    <property type="entry name" value="IV_pilin_GFxxxE"/>
    <property type="match status" value="1"/>
</dbReference>
<name>A0A5C8M1A4_9GAMM</name>
<dbReference type="EMBL" id="VRLR01000002">
    <property type="protein sequence ID" value="TXK82304.1"/>
    <property type="molecule type" value="Genomic_DNA"/>
</dbReference>
<proteinExistence type="predicted"/>
<protein>
    <submittedName>
        <fullName evidence="2">Prepilin-type N-terminal cleavage/methylation domain-containing protein</fullName>
    </submittedName>
</protein>
<comment type="caution">
    <text evidence="2">The sequence shown here is derived from an EMBL/GenBank/DDBJ whole genome shotgun (WGS) entry which is preliminary data.</text>
</comment>
<dbReference type="PROSITE" id="PS00409">
    <property type="entry name" value="PROKAR_NTER_METHYL"/>
    <property type="match status" value="1"/>
</dbReference>
<feature type="transmembrane region" description="Helical" evidence="1">
    <location>
        <begin position="12"/>
        <end position="39"/>
    </location>
</feature>
<organism evidence="2 3">
    <name type="scientific">Rheinheimera tangshanensis</name>
    <dbReference type="NCBI Taxonomy" id="400153"/>
    <lineage>
        <taxon>Bacteria</taxon>
        <taxon>Pseudomonadati</taxon>
        <taxon>Pseudomonadota</taxon>
        <taxon>Gammaproteobacteria</taxon>
        <taxon>Chromatiales</taxon>
        <taxon>Chromatiaceae</taxon>
        <taxon>Rheinheimera</taxon>
    </lineage>
</organism>
<dbReference type="AlphaFoldDB" id="A0A5C8M1A4"/>
<dbReference type="OrthoDB" id="5593857at2"/>
<keyword evidence="1" id="KW-0812">Transmembrane</keyword>
<keyword evidence="3" id="KW-1185">Reference proteome</keyword>
<dbReference type="RefSeq" id="WP_147903515.1">
    <property type="nucleotide sequence ID" value="NZ_BAAAGC010000017.1"/>
</dbReference>
<gene>
    <name evidence="2" type="ORF">FU839_05300</name>
</gene>
<sequence>MHLKPFSLPKGFTLIEIIVGIVVLAIALLVITASLGPLYKQSADPWHRVRAAELGHSFLNEILARSFDENSDRAGGGYRCDASAEQGSVSCTTPVLAAGSLVFPADCSGSSCEDRQSFDDVDDFDGFSSDGAAIANIIDNSLLASYRNYGVAVRVGYDGDRDGIINNQNCTLAPDPYQFCLERQLKLIVVSITTPSGETIDFSAYRGNW</sequence>
<reference evidence="2 3" key="1">
    <citation type="submission" date="2019-08" db="EMBL/GenBank/DDBJ databases">
        <title>Draft genome analysis of Rheinheimera tangshanensis isolated from the roots of fresh rice plants (Oryza sativa).</title>
        <authorList>
            <person name="Yu Q."/>
            <person name="Qi Y."/>
            <person name="Zhang H."/>
            <person name="Pu J."/>
        </authorList>
    </citation>
    <scope>NUCLEOTIDE SEQUENCE [LARGE SCALE GENOMIC DNA]</scope>
    <source>
        <strain evidence="2 3">JA3-B52</strain>
    </source>
</reference>
<evidence type="ECO:0000313" key="3">
    <source>
        <dbReference type="Proteomes" id="UP000321814"/>
    </source>
</evidence>
<keyword evidence="1" id="KW-1133">Transmembrane helix</keyword>
<dbReference type="InterPro" id="IPR012902">
    <property type="entry name" value="N_methyl_site"/>
</dbReference>
<accession>A0A5C8M1A4</accession>